<sequence>MEHYLYPLDSVRRQSLKGEKEREQKQGDFFACISSAAASLSLTDETGNGLRIKETEDAEKSELWEIDPLCTEGSGSACAEEREPSRICSVHSDSAKSVRREIFSEQVAISVRKRSAGKR</sequence>
<dbReference type="Proteomes" id="UP000002282">
    <property type="component" value="Chromosome 3L"/>
</dbReference>
<gene>
    <name evidence="1" type="primary">Dyak\GE28552</name>
    <name evidence="1" type="synonym">GE28552</name>
    <name evidence="1" type="ORF">Dyak_GE28552</name>
</gene>
<proteinExistence type="predicted"/>
<name>A0A0R1E2A6_DROYA</name>
<accession>A0A0R1E2A6</accession>
<dbReference type="AlphaFoldDB" id="A0A0R1E2A6"/>
<dbReference type="KEGG" id="dya:Dyak_GE28552"/>
<dbReference type="EMBL" id="CM000159">
    <property type="protein sequence ID" value="KRK01674.1"/>
    <property type="molecule type" value="Genomic_DNA"/>
</dbReference>
<protein>
    <submittedName>
        <fullName evidence="1">Uncharacterized protein</fullName>
    </submittedName>
</protein>
<evidence type="ECO:0000313" key="1">
    <source>
        <dbReference type="EMBL" id="KRK01674.1"/>
    </source>
</evidence>
<reference evidence="1 2" key="2">
    <citation type="journal article" date="2007" name="PLoS Biol.">
        <title>Principles of genome evolution in the Drosophila melanogaster species group.</title>
        <authorList>
            <person name="Ranz J.M."/>
            <person name="Maurin D."/>
            <person name="Chan Y.S."/>
            <person name="von Grotthuss M."/>
            <person name="Hillier L.W."/>
            <person name="Roote J."/>
            <person name="Ashburner M."/>
            <person name="Bergman C.M."/>
        </authorList>
    </citation>
    <scope>NUCLEOTIDE SEQUENCE [LARGE SCALE GENOMIC DNA]</scope>
    <source>
        <strain evidence="2">Tai18E2 / Tucson 14021-0261.01</strain>
    </source>
</reference>
<keyword evidence="2" id="KW-1185">Reference proteome</keyword>
<organism evidence="1 2">
    <name type="scientific">Drosophila yakuba</name>
    <name type="common">Fruit fly</name>
    <dbReference type="NCBI Taxonomy" id="7245"/>
    <lineage>
        <taxon>Eukaryota</taxon>
        <taxon>Metazoa</taxon>
        <taxon>Ecdysozoa</taxon>
        <taxon>Arthropoda</taxon>
        <taxon>Hexapoda</taxon>
        <taxon>Insecta</taxon>
        <taxon>Pterygota</taxon>
        <taxon>Neoptera</taxon>
        <taxon>Endopterygota</taxon>
        <taxon>Diptera</taxon>
        <taxon>Brachycera</taxon>
        <taxon>Muscomorpha</taxon>
        <taxon>Ephydroidea</taxon>
        <taxon>Drosophilidae</taxon>
        <taxon>Drosophila</taxon>
        <taxon>Sophophora</taxon>
    </lineage>
</organism>
<evidence type="ECO:0000313" key="2">
    <source>
        <dbReference type="Proteomes" id="UP000002282"/>
    </source>
</evidence>
<reference evidence="1 2" key="1">
    <citation type="journal article" date="2007" name="Nature">
        <title>Evolution of genes and genomes on the Drosophila phylogeny.</title>
        <authorList>
            <consortium name="Drosophila 12 Genomes Consortium"/>
            <person name="Clark A.G."/>
            <person name="Eisen M.B."/>
            <person name="Smith D.R."/>
            <person name="Bergman C.M."/>
            <person name="Oliver B."/>
            <person name="Markow T.A."/>
            <person name="Kaufman T.C."/>
            <person name="Kellis M."/>
            <person name="Gelbart W."/>
            <person name="Iyer V.N."/>
            <person name="Pollard D.A."/>
            <person name="Sackton T.B."/>
            <person name="Larracuente A.M."/>
            <person name="Singh N.D."/>
            <person name="Abad J.P."/>
            <person name="Abt D.N."/>
            <person name="Adryan B."/>
            <person name="Aguade M."/>
            <person name="Akashi H."/>
            <person name="Anderson W.W."/>
            <person name="Aquadro C.F."/>
            <person name="Ardell D.H."/>
            <person name="Arguello R."/>
            <person name="Artieri C.G."/>
            <person name="Barbash D.A."/>
            <person name="Barker D."/>
            <person name="Barsanti P."/>
            <person name="Batterham P."/>
            <person name="Batzoglou S."/>
            <person name="Begun D."/>
            <person name="Bhutkar A."/>
            <person name="Blanco E."/>
            <person name="Bosak S.A."/>
            <person name="Bradley R.K."/>
            <person name="Brand A.D."/>
            <person name="Brent M.R."/>
            <person name="Brooks A.N."/>
            <person name="Brown R.H."/>
            <person name="Butlin R.K."/>
            <person name="Caggese C."/>
            <person name="Calvi B.R."/>
            <person name="Bernardo de Carvalho A."/>
            <person name="Caspi A."/>
            <person name="Castrezana S."/>
            <person name="Celniker S.E."/>
            <person name="Chang J.L."/>
            <person name="Chapple C."/>
            <person name="Chatterji S."/>
            <person name="Chinwalla A."/>
            <person name="Civetta A."/>
            <person name="Clifton S.W."/>
            <person name="Comeron J.M."/>
            <person name="Costello J.C."/>
            <person name="Coyne J.A."/>
            <person name="Daub J."/>
            <person name="David R.G."/>
            <person name="Delcher A.L."/>
            <person name="Delehaunty K."/>
            <person name="Do C.B."/>
            <person name="Ebling H."/>
            <person name="Edwards K."/>
            <person name="Eickbush T."/>
            <person name="Evans J.D."/>
            <person name="Filipski A."/>
            <person name="Findeiss S."/>
            <person name="Freyhult E."/>
            <person name="Fulton L."/>
            <person name="Fulton R."/>
            <person name="Garcia A.C."/>
            <person name="Gardiner A."/>
            <person name="Garfield D.A."/>
            <person name="Garvin B.E."/>
            <person name="Gibson G."/>
            <person name="Gilbert D."/>
            <person name="Gnerre S."/>
            <person name="Godfrey J."/>
            <person name="Good R."/>
            <person name="Gotea V."/>
            <person name="Gravely B."/>
            <person name="Greenberg A.J."/>
            <person name="Griffiths-Jones S."/>
            <person name="Gross S."/>
            <person name="Guigo R."/>
            <person name="Gustafson E.A."/>
            <person name="Haerty W."/>
            <person name="Hahn M.W."/>
            <person name="Halligan D.L."/>
            <person name="Halpern A.L."/>
            <person name="Halter G.M."/>
            <person name="Han M.V."/>
            <person name="Heger A."/>
            <person name="Hillier L."/>
            <person name="Hinrichs A.S."/>
            <person name="Holmes I."/>
            <person name="Hoskins R.A."/>
            <person name="Hubisz M.J."/>
            <person name="Hultmark D."/>
            <person name="Huntley M.A."/>
            <person name="Jaffe D.B."/>
            <person name="Jagadeeshan S."/>
            <person name="Jeck W.R."/>
            <person name="Johnson J."/>
            <person name="Jones C.D."/>
            <person name="Jordan W.C."/>
            <person name="Karpen G.H."/>
            <person name="Kataoka E."/>
            <person name="Keightley P.D."/>
            <person name="Kheradpour P."/>
            <person name="Kirkness E.F."/>
            <person name="Koerich L.B."/>
            <person name="Kristiansen K."/>
            <person name="Kudrna D."/>
            <person name="Kulathinal R.J."/>
            <person name="Kumar S."/>
            <person name="Kwok R."/>
            <person name="Lander E."/>
            <person name="Langley C.H."/>
            <person name="Lapoint R."/>
            <person name="Lazzaro B.P."/>
            <person name="Lee S.J."/>
            <person name="Levesque L."/>
            <person name="Li R."/>
            <person name="Lin C.F."/>
            <person name="Lin M.F."/>
            <person name="Lindblad-Toh K."/>
            <person name="Llopart A."/>
            <person name="Long M."/>
            <person name="Low L."/>
            <person name="Lozovsky E."/>
            <person name="Lu J."/>
            <person name="Luo M."/>
            <person name="Machado C.A."/>
            <person name="Makalowski W."/>
            <person name="Marzo M."/>
            <person name="Matsuda M."/>
            <person name="Matzkin L."/>
            <person name="McAllister B."/>
            <person name="McBride C.S."/>
            <person name="McKernan B."/>
            <person name="McKernan K."/>
            <person name="Mendez-Lago M."/>
            <person name="Minx P."/>
            <person name="Mollenhauer M.U."/>
            <person name="Montooth K."/>
            <person name="Mount S.M."/>
            <person name="Mu X."/>
            <person name="Myers E."/>
            <person name="Negre B."/>
            <person name="Newfeld S."/>
            <person name="Nielsen R."/>
            <person name="Noor M.A."/>
            <person name="O'Grady P."/>
            <person name="Pachter L."/>
            <person name="Papaceit M."/>
            <person name="Parisi M.J."/>
            <person name="Parisi M."/>
            <person name="Parts L."/>
            <person name="Pedersen J.S."/>
            <person name="Pesole G."/>
            <person name="Phillippy A.M."/>
            <person name="Ponting C.P."/>
            <person name="Pop M."/>
            <person name="Porcelli D."/>
            <person name="Powell J.R."/>
            <person name="Prohaska S."/>
            <person name="Pruitt K."/>
            <person name="Puig M."/>
            <person name="Quesneville H."/>
            <person name="Ram K.R."/>
            <person name="Rand D."/>
            <person name="Rasmussen M.D."/>
            <person name="Reed L.K."/>
            <person name="Reenan R."/>
            <person name="Reily A."/>
            <person name="Remington K.A."/>
            <person name="Rieger T.T."/>
            <person name="Ritchie M.G."/>
            <person name="Robin C."/>
            <person name="Rogers Y.H."/>
            <person name="Rohde C."/>
            <person name="Rozas J."/>
            <person name="Rubenfield M.J."/>
            <person name="Ruiz A."/>
            <person name="Russo S."/>
            <person name="Salzberg S.L."/>
            <person name="Sanchez-Gracia A."/>
            <person name="Saranga D.J."/>
            <person name="Sato H."/>
            <person name="Schaeffer S.W."/>
            <person name="Schatz M.C."/>
            <person name="Schlenke T."/>
            <person name="Schwartz R."/>
            <person name="Segarra C."/>
            <person name="Singh R.S."/>
            <person name="Sirot L."/>
            <person name="Sirota M."/>
            <person name="Sisneros N.B."/>
            <person name="Smith C.D."/>
            <person name="Smith T.F."/>
            <person name="Spieth J."/>
            <person name="Stage D.E."/>
            <person name="Stark A."/>
            <person name="Stephan W."/>
            <person name="Strausberg R.L."/>
            <person name="Strempel S."/>
            <person name="Sturgill D."/>
            <person name="Sutton G."/>
            <person name="Sutton G.G."/>
            <person name="Tao W."/>
            <person name="Teichmann S."/>
            <person name="Tobari Y.N."/>
            <person name="Tomimura Y."/>
            <person name="Tsolas J.M."/>
            <person name="Valente V.L."/>
            <person name="Venter E."/>
            <person name="Venter J.C."/>
            <person name="Vicario S."/>
            <person name="Vieira F.G."/>
            <person name="Vilella A.J."/>
            <person name="Villasante A."/>
            <person name="Walenz B."/>
            <person name="Wang J."/>
            <person name="Wasserman M."/>
            <person name="Watts T."/>
            <person name="Wilson D."/>
            <person name="Wilson R.K."/>
            <person name="Wing R.A."/>
            <person name="Wolfner M.F."/>
            <person name="Wong A."/>
            <person name="Wong G.K."/>
            <person name="Wu C.I."/>
            <person name="Wu G."/>
            <person name="Yamamoto D."/>
            <person name="Yang H.P."/>
            <person name="Yang S.P."/>
            <person name="Yorke J.A."/>
            <person name="Yoshida K."/>
            <person name="Zdobnov E."/>
            <person name="Zhang P."/>
            <person name="Zhang Y."/>
            <person name="Zimin A.V."/>
            <person name="Baldwin J."/>
            <person name="Abdouelleil A."/>
            <person name="Abdulkadir J."/>
            <person name="Abebe A."/>
            <person name="Abera B."/>
            <person name="Abreu J."/>
            <person name="Acer S.C."/>
            <person name="Aftuck L."/>
            <person name="Alexander A."/>
            <person name="An P."/>
            <person name="Anderson E."/>
            <person name="Anderson S."/>
            <person name="Arachi H."/>
            <person name="Azer M."/>
            <person name="Bachantsang P."/>
            <person name="Barry A."/>
            <person name="Bayul T."/>
            <person name="Berlin A."/>
            <person name="Bessette D."/>
            <person name="Bloom T."/>
            <person name="Blye J."/>
            <person name="Boguslavskiy L."/>
            <person name="Bonnet C."/>
            <person name="Boukhgalter B."/>
            <person name="Bourzgui I."/>
            <person name="Brown A."/>
            <person name="Cahill P."/>
            <person name="Channer S."/>
            <person name="Cheshatsang Y."/>
            <person name="Chuda L."/>
            <person name="Citroen M."/>
            <person name="Collymore A."/>
            <person name="Cooke P."/>
            <person name="Costello M."/>
            <person name="D'Aco K."/>
            <person name="Daza R."/>
            <person name="De Haan G."/>
            <person name="DeGray S."/>
            <person name="DeMaso C."/>
            <person name="Dhargay N."/>
            <person name="Dooley K."/>
            <person name="Dooley E."/>
            <person name="Doricent M."/>
            <person name="Dorje P."/>
            <person name="Dorjee K."/>
            <person name="Dupes A."/>
            <person name="Elong R."/>
            <person name="Falk J."/>
            <person name="Farina A."/>
            <person name="Faro S."/>
            <person name="Ferguson D."/>
            <person name="Fisher S."/>
            <person name="Foley C.D."/>
            <person name="Franke A."/>
            <person name="Friedrich D."/>
            <person name="Gadbois L."/>
            <person name="Gearin G."/>
            <person name="Gearin C.R."/>
            <person name="Giannoukos G."/>
            <person name="Goode T."/>
            <person name="Graham J."/>
            <person name="Grandbois E."/>
            <person name="Grewal S."/>
            <person name="Gyaltsen K."/>
            <person name="Hafez N."/>
            <person name="Hagos B."/>
            <person name="Hall J."/>
            <person name="Henson C."/>
            <person name="Hollinger A."/>
            <person name="Honan T."/>
            <person name="Huard M.D."/>
            <person name="Hughes L."/>
            <person name="Hurhula B."/>
            <person name="Husby M.E."/>
            <person name="Kamat A."/>
            <person name="Kanga B."/>
            <person name="Kashin S."/>
            <person name="Khazanovich D."/>
            <person name="Kisner P."/>
            <person name="Lance K."/>
            <person name="Lara M."/>
            <person name="Lee W."/>
            <person name="Lennon N."/>
            <person name="Letendre F."/>
            <person name="LeVine R."/>
            <person name="Lipovsky A."/>
            <person name="Liu X."/>
            <person name="Liu J."/>
            <person name="Liu S."/>
            <person name="Lokyitsang T."/>
            <person name="Lokyitsang Y."/>
            <person name="Lubonja R."/>
            <person name="Lui A."/>
            <person name="MacDonald P."/>
            <person name="Magnisalis V."/>
            <person name="Maru K."/>
            <person name="Matthews C."/>
            <person name="McCusker W."/>
            <person name="McDonough S."/>
            <person name="Mehta T."/>
            <person name="Meldrim J."/>
            <person name="Meneus L."/>
            <person name="Mihai O."/>
            <person name="Mihalev A."/>
            <person name="Mihova T."/>
            <person name="Mittelman R."/>
            <person name="Mlenga V."/>
            <person name="Montmayeur A."/>
            <person name="Mulrain L."/>
            <person name="Navidi A."/>
            <person name="Naylor J."/>
            <person name="Negash T."/>
            <person name="Nguyen T."/>
            <person name="Nguyen N."/>
            <person name="Nicol R."/>
            <person name="Norbu C."/>
            <person name="Norbu N."/>
            <person name="Novod N."/>
            <person name="O'Neill B."/>
            <person name="Osman S."/>
            <person name="Markiewicz E."/>
            <person name="Oyono O.L."/>
            <person name="Patti C."/>
            <person name="Phunkhang P."/>
            <person name="Pierre F."/>
            <person name="Priest M."/>
            <person name="Raghuraman S."/>
            <person name="Rege F."/>
            <person name="Reyes R."/>
            <person name="Rise C."/>
            <person name="Rogov P."/>
            <person name="Ross K."/>
            <person name="Ryan E."/>
            <person name="Settipalli S."/>
            <person name="Shea T."/>
            <person name="Sherpa N."/>
            <person name="Shi L."/>
            <person name="Shih D."/>
            <person name="Sparrow T."/>
            <person name="Spaulding J."/>
            <person name="Stalker J."/>
            <person name="Stange-Thomann N."/>
            <person name="Stavropoulos S."/>
            <person name="Stone C."/>
            <person name="Strader C."/>
            <person name="Tesfaye S."/>
            <person name="Thomson T."/>
            <person name="Thoulutsang Y."/>
            <person name="Thoulutsang D."/>
            <person name="Topham K."/>
            <person name="Topping I."/>
            <person name="Tsamla T."/>
            <person name="Vassiliev H."/>
            <person name="Vo A."/>
            <person name="Wangchuk T."/>
            <person name="Wangdi T."/>
            <person name="Weiand M."/>
            <person name="Wilkinson J."/>
            <person name="Wilson A."/>
            <person name="Yadav S."/>
            <person name="Young G."/>
            <person name="Yu Q."/>
            <person name="Zembek L."/>
            <person name="Zhong D."/>
            <person name="Zimmer A."/>
            <person name="Zwirko Z."/>
            <person name="Jaffe D.B."/>
            <person name="Alvarez P."/>
            <person name="Brockman W."/>
            <person name="Butler J."/>
            <person name="Chin C."/>
            <person name="Gnerre S."/>
            <person name="Grabherr M."/>
            <person name="Kleber M."/>
            <person name="Mauceli E."/>
            <person name="MacCallum I."/>
        </authorList>
    </citation>
    <scope>NUCLEOTIDE SEQUENCE [LARGE SCALE GENOMIC DNA]</scope>
    <source>
        <strain evidence="2">Tai18E2 / Tucson 14021-0261.01</strain>
    </source>
</reference>